<dbReference type="Pfam" id="PF01955">
    <property type="entry name" value="CbiZ"/>
    <property type="match status" value="1"/>
</dbReference>
<keyword evidence="2" id="KW-0547">Nucleotide-binding</keyword>
<name>A0A7S8C9D9_9BACI</name>
<dbReference type="PROSITE" id="PS50893">
    <property type="entry name" value="ABC_TRANSPORTER_2"/>
    <property type="match status" value="1"/>
</dbReference>
<evidence type="ECO:0000256" key="2">
    <source>
        <dbReference type="ARBA" id="ARBA00022741"/>
    </source>
</evidence>
<dbReference type="GO" id="GO:0005524">
    <property type="term" value="F:ATP binding"/>
    <property type="evidence" value="ECO:0007669"/>
    <property type="project" value="UniProtKB-KW"/>
</dbReference>
<dbReference type="GO" id="GO:0016887">
    <property type="term" value="F:ATP hydrolysis activity"/>
    <property type="evidence" value="ECO:0007669"/>
    <property type="project" value="InterPro"/>
</dbReference>
<keyword evidence="4" id="KW-1278">Translocase</keyword>
<proteinExistence type="predicted"/>
<dbReference type="SUPFAM" id="SSF52540">
    <property type="entry name" value="P-loop containing nucleoside triphosphate hydrolases"/>
    <property type="match status" value="1"/>
</dbReference>
<evidence type="ECO:0000313" key="6">
    <source>
        <dbReference type="EMBL" id="QPC45827.1"/>
    </source>
</evidence>
<dbReference type="RefSeq" id="WP_239673344.1">
    <property type="nucleotide sequence ID" value="NZ_CP049742.1"/>
</dbReference>
<evidence type="ECO:0000256" key="4">
    <source>
        <dbReference type="ARBA" id="ARBA00022967"/>
    </source>
</evidence>
<evidence type="ECO:0000259" key="5">
    <source>
        <dbReference type="PROSITE" id="PS50893"/>
    </source>
</evidence>
<evidence type="ECO:0000256" key="3">
    <source>
        <dbReference type="ARBA" id="ARBA00022840"/>
    </source>
</evidence>
<keyword evidence="3 6" id="KW-0067">ATP-binding</keyword>
<protein>
    <submittedName>
        <fullName evidence="6">ATP-binding cassette domain-containing protein</fullName>
    </submittedName>
</protein>
<dbReference type="InterPro" id="IPR027417">
    <property type="entry name" value="P-loop_NTPase"/>
</dbReference>
<evidence type="ECO:0000313" key="7">
    <source>
        <dbReference type="Proteomes" id="UP000593626"/>
    </source>
</evidence>
<dbReference type="SMART" id="SM00382">
    <property type="entry name" value="AAA"/>
    <property type="match status" value="1"/>
</dbReference>
<feature type="domain" description="ABC transporter" evidence="5">
    <location>
        <begin position="2"/>
        <end position="239"/>
    </location>
</feature>
<gene>
    <name evidence="6" type="ORF">G8O30_02065</name>
</gene>
<keyword evidence="7" id="KW-1185">Reference proteome</keyword>
<reference evidence="6 7" key="1">
    <citation type="submission" date="2019-07" db="EMBL/GenBank/DDBJ databases">
        <title>Genome sequence of 2 isolates from Red Sea Mangroves.</title>
        <authorList>
            <person name="Sefrji F."/>
            <person name="Michoud G."/>
            <person name="Merlino G."/>
            <person name="Daffonchio D."/>
        </authorList>
    </citation>
    <scope>NUCLEOTIDE SEQUENCE [LARGE SCALE GENOMIC DNA]</scope>
    <source>
        <strain evidence="6 7">R1DC41</strain>
    </source>
</reference>
<dbReference type="Proteomes" id="UP000593626">
    <property type="component" value="Chromosome"/>
</dbReference>
<dbReference type="PANTHER" id="PTHR42794:SF1">
    <property type="entry name" value="HEMIN IMPORT ATP-BINDING PROTEIN HMUV"/>
    <property type="match status" value="1"/>
</dbReference>
<dbReference type="AlphaFoldDB" id="A0A7S8C9D9"/>
<dbReference type="PROSITE" id="PS00211">
    <property type="entry name" value="ABC_TRANSPORTER_1"/>
    <property type="match status" value="1"/>
</dbReference>
<evidence type="ECO:0000256" key="1">
    <source>
        <dbReference type="ARBA" id="ARBA00022448"/>
    </source>
</evidence>
<dbReference type="InterPro" id="IPR003593">
    <property type="entry name" value="AAA+_ATPase"/>
</dbReference>
<dbReference type="EMBL" id="CP049742">
    <property type="protein sequence ID" value="QPC45827.1"/>
    <property type="molecule type" value="Genomic_DNA"/>
</dbReference>
<keyword evidence="1" id="KW-0813">Transport</keyword>
<dbReference type="FunFam" id="3.40.50.300:FF:000134">
    <property type="entry name" value="Iron-enterobactin ABC transporter ATP-binding protein"/>
    <property type="match status" value="1"/>
</dbReference>
<dbReference type="InterPro" id="IPR003439">
    <property type="entry name" value="ABC_transporter-like_ATP-bd"/>
</dbReference>
<dbReference type="CDD" id="cd03214">
    <property type="entry name" value="ABC_Iron-Siderophores_B12_Hemin"/>
    <property type="match status" value="1"/>
</dbReference>
<dbReference type="Gene3D" id="3.40.50.300">
    <property type="entry name" value="P-loop containing nucleotide triphosphate hydrolases"/>
    <property type="match status" value="1"/>
</dbReference>
<dbReference type="InterPro" id="IPR002808">
    <property type="entry name" value="AdoCbi_amidolase"/>
</dbReference>
<sequence length="482" mass="53309">MINVEGLSVNLGEKEILHDISFSVKEGEFIGIIGPNGSGKSTLLQTLTQWNKPSAGAISLLEKPLDSYSMKERASLVALLSQHMDHSLGQTVRETIQLGRYAHKRGIFQQWTEEDEEQVNEAIAWLKLQNYTNRAVSDLSGGERQRVAFAQTIVQNPKVLLLDEPINHLDVRYQKELLDYVTTWVKESSRSVITVFHDINMAALYCDRLLVLQGGKLVKDGKPEAILQQSLIEAVFETKPFILPHATLPKSQVMWTPSSSYLQEETSLDTTSITITETMIHYHTKKKLRTISSGITGAGIGWHSHFVNRHVTPYYDSEQPKEEMEQFLQAHGIPFYDAVSMMTAVDIEDVAVKKVEEPYPMLLVATAGLGDAIDPVTRPCRKEMQNPGTINLWIFVHATLPDEALLQACMTVTEAKVKALHDLGVKDSETNTIATGTATDSLVIGATQTGPRLPFAGTGTEIGSQLAKQAYEIIAKAVGNRG</sequence>
<organism evidence="6 7">
    <name type="scientific">Mangrovibacillus cuniculi</name>
    <dbReference type="NCBI Taxonomy" id="2593652"/>
    <lineage>
        <taxon>Bacteria</taxon>
        <taxon>Bacillati</taxon>
        <taxon>Bacillota</taxon>
        <taxon>Bacilli</taxon>
        <taxon>Bacillales</taxon>
        <taxon>Bacillaceae</taxon>
        <taxon>Mangrovibacillus</taxon>
    </lineage>
</organism>
<dbReference type="Pfam" id="PF00005">
    <property type="entry name" value="ABC_tran"/>
    <property type="match status" value="1"/>
</dbReference>
<dbReference type="InterPro" id="IPR017871">
    <property type="entry name" value="ABC_transporter-like_CS"/>
</dbReference>
<dbReference type="PANTHER" id="PTHR42794">
    <property type="entry name" value="HEMIN IMPORT ATP-BINDING PROTEIN HMUV"/>
    <property type="match status" value="1"/>
</dbReference>
<accession>A0A7S8C9D9</accession>
<dbReference type="KEGG" id="mcui:G8O30_02065"/>